<evidence type="ECO:0000313" key="3">
    <source>
        <dbReference type="Proteomes" id="UP000799423"/>
    </source>
</evidence>
<feature type="region of interest" description="Disordered" evidence="1">
    <location>
        <begin position="625"/>
        <end position="745"/>
    </location>
</feature>
<evidence type="ECO:0008006" key="4">
    <source>
        <dbReference type="Google" id="ProtNLM"/>
    </source>
</evidence>
<gene>
    <name evidence="2" type="ORF">T440DRAFT_213493</name>
</gene>
<feature type="compositionally biased region" description="Low complexity" evidence="1">
    <location>
        <begin position="273"/>
        <end position="289"/>
    </location>
</feature>
<dbReference type="Proteomes" id="UP000799423">
    <property type="component" value="Unassembled WGS sequence"/>
</dbReference>
<proteinExistence type="predicted"/>
<feature type="compositionally biased region" description="Low complexity" evidence="1">
    <location>
        <begin position="302"/>
        <end position="338"/>
    </location>
</feature>
<feature type="region of interest" description="Disordered" evidence="1">
    <location>
        <begin position="135"/>
        <end position="368"/>
    </location>
</feature>
<feature type="compositionally biased region" description="Pro residues" evidence="1">
    <location>
        <begin position="290"/>
        <end position="301"/>
    </location>
</feature>
<feature type="region of interest" description="Disordered" evidence="1">
    <location>
        <begin position="1"/>
        <end position="53"/>
    </location>
</feature>
<reference evidence="2" key="1">
    <citation type="submission" date="2020-01" db="EMBL/GenBank/DDBJ databases">
        <authorList>
            <consortium name="DOE Joint Genome Institute"/>
            <person name="Haridas S."/>
            <person name="Albert R."/>
            <person name="Binder M."/>
            <person name="Bloem J."/>
            <person name="Labutti K."/>
            <person name="Salamov A."/>
            <person name="Andreopoulos B."/>
            <person name="Baker S.E."/>
            <person name="Barry K."/>
            <person name="Bills G."/>
            <person name="Bluhm B.H."/>
            <person name="Cannon C."/>
            <person name="Castanera R."/>
            <person name="Culley D.E."/>
            <person name="Daum C."/>
            <person name="Ezra D."/>
            <person name="Gonzalez J.B."/>
            <person name="Henrissat B."/>
            <person name="Kuo A."/>
            <person name="Liang C."/>
            <person name="Lipzen A."/>
            <person name="Lutzoni F."/>
            <person name="Magnuson J."/>
            <person name="Mondo S."/>
            <person name="Nolan M."/>
            <person name="Ohm R."/>
            <person name="Pangilinan J."/>
            <person name="Park H.-J."/>
            <person name="Ramirez L."/>
            <person name="Alfaro M."/>
            <person name="Sun H."/>
            <person name="Tritt A."/>
            <person name="Yoshinaga Y."/>
            <person name="Zwiers L.-H."/>
            <person name="Turgeon B.G."/>
            <person name="Goodwin S.B."/>
            <person name="Spatafora J.W."/>
            <person name="Crous P.W."/>
            <person name="Grigoriev I.V."/>
        </authorList>
    </citation>
    <scope>NUCLEOTIDE SEQUENCE</scope>
    <source>
        <strain evidence="2">IPT5</strain>
    </source>
</reference>
<dbReference type="EMBL" id="MU006328">
    <property type="protein sequence ID" value="KAF2847133.1"/>
    <property type="molecule type" value="Genomic_DNA"/>
</dbReference>
<dbReference type="Pfam" id="PF01803">
    <property type="entry name" value="LIM_bind"/>
    <property type="match status" value="1"/>
</dbReference>
<protein>
    <recommendedName>
        <fullName evidence="4">LIM-domain binding protein-domain-containing protein</fullName>
    </recommendedName>
</protein>
<feature type="region of interest" description="Disordered" evidence="1">
    <location>
        <begin position="525"/>
        <end position="565"/>
    </location>
</feature>
<sequence>MMTTSYPHNAAMHPQGMPHGHAMGNQGPNPGQQMPPGMQHVSGPNGPMSQAGPMMGMQPGMGPNAHANLHLQPQQAHMFQQQQQHQMMNPNAMMQQQRSAHQQAFMRQQHQQQMLAQQSGGMNMNFQNQMANMSQQQQMAALRAQAGQMGQPSFINLPPHLQHQMQNQPQGGPQQAAAMAQAQAQAQHQAQQQQQHQAQQLQQQHAIAMSHAQSQSSNHSQTGNQGPAPTTQPQQGPLRPPSAIGSHQGQSSPAPQPTPQQQPQPPPQPQQPPQQLQQQSGPNQQQQTPAPAPPPNLPQQPNPQAQNAQMQPRNPGMTQPGQAPTQASAQAQAQAQQQRNMHTLRLQQQQQAQQQQAQQQQAQSQPSGQGALKLMNFVDQIGKFTNEDRNSGNKVERWQAFVDKFFSETGSFIHIVSSGGGEKSKQFEIVYAALPRYFYTLFNTDVTNLQIMLDGTTEKTSPPELKVTCDRAKFIYTYRNRCQVIYHGKLTAFWSGSDKMEWLQFEGHGHEQYLPRAALEQLFHQPSPNQMNPTQSPRMSKAAKNKQQQRAAEGPPEPYLPMSKLPSAGTTDFGLPHALQGYLEIYETMNNMTSLVAHYLEHPNMKPTEALENWNIMMSNKDAMANNAPGQPNQGMQQPSMPPGARPGQPGQMFMSPAMANSLLPNGAMNGSPSMMQTPSPASHPMAKQQSTSSHTASVNTSPNINNKRRRSTAKIEVDDGDINGGPKVKQSPRVGGGKRMKGGN</sequence>
<accession>A0A6A7AVL6</accession>
<feature type="compositionally biased region" description="Low complexity" evidence="1">
    <location>
        <begin position="135"/>
        <end position="151"/>
    </location>
</feature>
<organism evidence="2 3">
    <name type="scientific">Plenodomus tracheiphilus IPT5</name>
    <dbReference type="NCBI Taxonomy" id="1408161"/>
    <lineage>
        <taxon>Eukaryota</taxon>
        <taxon>Fungi</taxon>
        <taxon>Dikarya</taxon>
        <taxon>Ascomycota</taxon>
        <taxon>Pezizomycotina</taxon>
        <taxon>Dothideomycetes</taxon>
        <taxon>Pleosporomycetidae</taxon>
        <taxon>Pleosporales</taxon>
        <taxon>Pleosporineae</taxon>
        <taxon>Leptosphaeriaceae</taxon>
        <taxon>Plenodomus</taxon>
    </lineage>
</organism>
<dbReference type="OrthoDB" id="774557at2759"/>
<feature type="compositionally biased region" description="Pro residues" evidence="1">
    <location>
        <begin position="254"/>
        <end position="272"/>
    </location>
</feature>
<dbReference type="AlphaFoldDB" id="A0A6A7AVL6"/>
<feature type="compositionally biased region" description="Polar residues" evidence="1">
    <location>
        <begin position="688"/>
        <end position="706"/>
    </location>
</feature>
<feature type="compositionally biased region" description="Low complexity" evidence="1">
    <location>
        <begin position="347"/>
        <end position="363"/>
    </location>
</feature>
<evidence type="ECO:0000313" key="2">
    <source>
        <dbReference type="EMBL" id="KAF2847133.1"/>
    </source>
</evidence>
<name>A0A6A7AVL6_9PLEO</name>
<keyword evidence="3" id="KW-1185">Reference proteome</keyword>
<feature type="compositionally biased region" description="Polar residues" evidence="1">
    <location>
        <begin position="525"/>
        <end position="538"/>
    </location>
</feature>
<feature type="compositionally biased region" description="Polar residues" evidence="1">
    <location>
        <begin position="628"/>
        <end position="639"/>
    </location>
</feature>
<feature type="compositionally biased region" description="Low complexity" evidence="1">
    <location>
        <begin position="23"/>
        <end position="39"/>
    </location>
</feature>
<feature type="compositionally biased region" description="Low complexity" evidence="1">
    <location>
        <begin position="160"/>
        <end position="237"/>
    </location>
</feature>
<dbReference type="InterPro" id="IPR029005">
    <property type="entry name" value="LIM-bd/SEUSS"/>
</dbReference>
<evidence type="ECO:0000256" key="1">
    <source>
        <dbReference type="SAM" id="MobiDB-lite"/>
    </source>
</evidence>
<dbReference type="PANTHER" id="PTHR10378">
    <property type="entry name" value="LIM DOMAIN-BINDING PROTEIN"/>
    <property type="match status" value="1"/>
</dbReference>
<feature type="compositionally biased region" description="Polar residues" evidence="1">
    <location>
        <begin position="669"/>
        <end position="681"/>
    </location>
</feature>